<evidence type="ECO:0000313" key="1">
    <source>
        <dbReference type="EMBL" id="DAG06393.1"/>
    </source>
</evidence>
<sequence length="119" mass="14226">MRYHHKSGSITSFITASIYSCNHPIYRKCTLYKVGEKGLAIIQQRYDPKTKFTWWADIDQWLVDEIFFHPKFNDFFEANGGKESDGLYPTVAVRQIMWRLRMKPLPKETWETVFDRFPI</sequence>
<organism evidence="1">
    <name type="scientific">Siphoviridae sp. cthu813</name>
    <dbReference type="NCBI Taxonomy" id="2825618"/>
    <lineage>
        <taxon>Viruses</taxon>
        <taxon>Duplodnaviria</taxon>
        <taxon>Heunggongvirae</taxon>
        <taxon>Uroviricota</taxon>
        <taxon>Caudoviricetes</taxon>
    </lineage>
</organism>
<protein>
    <submittedName>
        <fullName evidence="1">Uncharacterized protein</fullName>
    </submittedName>
</protein>
<name>A0A8S5VHZ4_9CAUD</name>
<dbReference type="EMBL" id="BK016270">
    <property type="protein sequence ID" value="DAG06393.1"/>
    <property type="molecule type" value="Genomic_DNA"/>
</dbReference>
<accession>A0A8S5VHZ4</accession>
<proteinExistence type="predicted"/>
<reference evidence="1" key="1">
    <citation type="journal article" date="2021" name="Proc. Natl. Acad. Sci. U.S.A.">
        <title>A Catalog of Tens of Thousands of Viruses from Human Metagenomes Reveals Hidden Associations with Chronic Diseases.</title>
        <authorList>
            <person name="Tisza M.J."/>
            <person name="Buck C.B."/>
        </authorList>
    </citation>
    <scope>NUCLEOTIDE SEQUENCE</scope>
    <source>
        <strain evidence="1">Cthu813</strain>
    </source>
</reference>
<dbReference type="PROSITE" id="PS51257">
    <property type="entry name" value="PROKAR_LIPOPROTEIN"/>
    <property type="match status" value="1"/>
</dbReference>